<evidence type="ECO:0000313" key="2">
    <source>
        <dbReference type="Proteomes" id="UP000887564"/>
    </source>
</evidence>
<accession>A0A914S1G4</accession>
<reference evidence="3" key="1">
    <citation type="submission" date="2022-11" db="UniProtKB">
        <authorList>
            <consortium name="WormBaseParasite"/>
        </authorList>
    </citation>
    <scope>IDENTIFICATION</scope>
</reference>
<organism evidence="2 3">
    <name type="scientific">Parascaris equorum</name>
    <name type="common">Equine roundworm</name>
    <dbReference type="NCBI Taxonomy" id="6256"/>
    <lineage>
        <taxon>Eukaryota</taxon>
        <taxon>Metazoa</taxon>
        <taxon>Ecdysozoa</taxon>
        <taxon>Nematoda</taxon>
        <taxon>Chromadorea</taxon>
        <taxon>Rhabditida</taxon>
        <taxon>Spirurina</taxon>
        <taxon>Ascaridomorpha</taxon>
        <taxon>Ascaridoidea</taxon>
        <taxon>Ascarididae</taxon>
        <taxon>Parascaris</taxon>
    </lineage>
</organism>
<dbReference type="WBParaSite" id="PEQ_0001243301-mRNA-1">
    <property type="protein sequence ID" value="PEQ_0001243301-mRNA-1"/>
    <property type="gene ID" value="PEQ_0001243301"/>
</dbReference>
<evidence type="ECO:0000256" key="1">
    <source>
        <dbReference type="SAM" id="Phobius"/>
    </source>
</evidence>
<dbReference type="Proteomes" id="UP000887564">
    <property type="component" value="Unplaced"/>
</dbReference>
<keyword evidence="1" id="KW-0472">Membrane</keyword>
<protein>
    <submittedName>
        <fullName evidence="3">Uncharacterized protein</fullName>
    </submittedName>
</protein>
<dbReference type="PANTHER" id="PTHR15644:SF2">
    <property type="entry name" value="OSTEOPETROSIS-ASSOCIATED TRANSMEMBRANE PROTEIN 1"/>
    <property type="match status" value="1"/>
</dbReference>
<proteinExistence type="predicted"/>
<sequence>MALATVLKPPDIRFGDTVAVMVRCASSFSSPPKVCTTCVNEYIAFKQAEYDLHRLAVGGLIKRSILGLNSWVHIFNLLRQMPSGLCVAFAIIFIGPDHTNVTSLDSTPCARVIFSNYIVSYISEISDVKKLFDWRHCVMNYSLEADEFYKNYSVVCENCLTSFNSLFHFYWDVYVTPGIDFCLDVETTVPLNILALEGRTRRELSVVLLTGGELVFSQMNDTMNVWHNVWGCADDSGHDRQRDWTFVLFSVAILTALTSLFYVGSYVQSERAHRTLVQCESLCARLMRQRFLLR</sequence>
<dbReference type="PANTHER" id="PTHR15644">
    <property type="entry name" value="OSTEOPETROSIS ASSOCIATED TRANSMEMBRANE PROTEIN 1"/>
    <property type="match status" value="1"/>
</dbReference>
<dbReference type="GO" id="GO:0005829">
    <property type="term" value="C:cytosol"/>
    <property type="evidence" value="ECO:0007669"/>
    <property type="project" value="TreeGrafter"/>
</dbReference>
<evidence type="ECO:0000313" key="3">
    <source>
        <dbReference type="WBParaSite" id="PEQ_0001243301-mRNA-1"/>
    </source>
</evidence>
<dbReference type="AlphaFoldDB" id="A0A914S1G4"/>
<keyword evidence="1" id="KW-0812">Transmembrane</keyword>
<keyword evidence="2" id="KW-1185">Reference proteome</keyword>
<feature type="transmembrane region" description="Helical" evidence="1">
    <location>
        <begin position="244"/>
        <end position="264"/>
    </location>
</feature>
<name>A0A914S1G4_PAREQ</name>
<dbReference type="InterPro" id="IPR019172">
    <property type="entry name" value="Osteopetrosis-assoc_TM_1"/>
</dbReference>
<keyword evidence="1" id="KW-1133">Transmembrane helix</keyword>
<dbReference type="Pfam" id="PF09777">
    <property type="entry name" value="OSTMP1"/>
    <property type="match status" value="3"/>
</dbReference>